<dbReference type="CDD" id="cd12915">
    <property type="entry name" value="PDC2_DGC_like"/>
    <property type="match status" value="1"/>
</dbReference>
<evidence type="ECO:0000313" key="3">
    <source>
        <dbReference type="Proteomes" id="UP000192708"/>
    </source>
</evidence>
<dbReference type="STRING" id="1938817.SAMN06296008_1256"/>
<reference evidence="2 3" key="1">
    <citation type="submission" date="2017-04" db="EMBL/GenBank/DDBJ databases">
        <authorList>
            <person name="Afonso C.L."/>
            <person name="Miller P.J."/>
            <person name="Scott M.A."/>
            <person name="Spackman E."/>
            <person name="Goraichik I."/>
            <person name="Dimitrov K.M."/>
            <person name="Suarez D.L."/>
            <person name="Swayne D.E."/>
        </authorList>
    </citation>
    <scope>NUCLEOTIDE SEQUENCE [LARGE SCALE GENOMIC DNA]</scope>
    <source>
        <strain evidence="2 3">VK13</strain>
    </source>
</reference>
<organism evidence="2 3">
    <name type="scientific">Polynucleobacter kasalickyi</name>
    <dbReference type="NCBI Taxonomy" id="1938817"/>
    <lineage>
        <taxon>Bacteria</taxon>
        <taxon>Pseudomonadati</taxon>
        <taxon>Pseudomonadota</taxon>
        <taxon>Betaproteobacteria</taxon>
        <taxon>Burkholderiales</taxon>
        <taxon>Burkholderiaceae</taxon>
        <taxon>Polynucleobacter</taxon>
    </lineage>
</organism>
<protein>
    <submittedName>
        <fullName evidence="2">Cache domain-containing protein</fullName>
    </submittedName>
</protein>
<feature type="transmembrane region" description="Helical" evidence="1">
    <location>
        <begin position="12"/>
        <end position="36"/>
    </location>
</feature>
<feature type="transmembrane region" description="Helical" evidence="1">
    <location>
        <begin position="302"/>
        <end position="322"/>
    </location>
</feature>
<dbReference type="AlphaFoldDB" id="A0A1W2CKK4"/>
<keyword evidence="1" id="KW-0472">Membrane</keyword>
<keyword evidence="3" id="KW-1185">Reference proteome</keyword>
<proteinExistence type="predicted"/>
<keyword evidence="1" id="KW-0812">Transmembrane</keyword>
<dbReference type="CDD" id="cd12914">
    <property type="entry name" value="PDC1_DGC_like"/>
    <property type="match status" value="1"/>
</dbReference>
<sequence>MPINSTIKANSLFLKIGLLTVLFFIFMGSVISYLSYETNIKNWQNELDSLTLVNTEHAKQIIQNGNRVLENLMDVLELSKVGDESQYLKFASDYKQFELLKEKTAANAIIDVATFVDENGNVINFSRSYPPPKINLSDRDYFIYFKNNNDKSTFFSEPVKNRGTGGWVFYQVKRINDRHDKFLGVVLVGISSKVFSEYYEILANNFNSKVAFALYKSDHKLMTRYPFRENLIGKANLEGGAKRILDTGKPFGNMIVQSPRFTEEFRIEERFVGVRKLENYPFYVSVTANKDIYLKSWVNTLWWIWGLTLSGIILVVISVIQISKAQNSLQKELVNSNTKCNFEK</sequence>
<dbReference type="EMBL" id="FWXJ01000025">
    <property type="protein sequence ID" value="SMC85158.1"/>
    <property type="molecule type" value="Genomic_DNA"/>
</dbReference>
<gene>
    <name evidence="2" type="ORF">SAMN06296008_1256</name>
</gene>
<dbReference type="Proteomes" id="UP000192708">
    <property type="component" value="Unassembled WGS sequence"/>
</dbReference>
<evidence type="ECO:0000256" key="1">
    <source>
        <dbReference type="SAM" id="Phobius"/>
    </source>
</evidence>
<accession>A0A1W2CKK4</accession>
<dbReference type="Gene3D" id="3.30.450.20">
    <property type="entry name" value="PAS domain"/>
    <property type="match status" value="2"/>
</dbReference>
<keyword evidence="1" id="KW-1133">Transmembrane helix</keyword>
<evidence type="ECO:0000313" key="2">
    <source>
        <dbReference type="EMBL" id="SMC85158.1"/>
    </source>
</evidence>
<name>A0A1W2CKK4_9BURK</name>